<accession>A0ABN2GR30</accession>
<dbReference type="Proteomes" id="UP001500280">
    <property type="component" value="Unassembled WGS sequence"/>
</dbReference>
<protein>
    <submittedName>
        <fullName evidence="2">Uncharacterized protein</fullName>
    </submittedName>
</protein>
<feature type="transmembrane region" description="Helical" evidence="1">
    <location>
        <begin position="41"/>
        <end position="61"/>
    </location>
</feature>
<reference evidence="2 3" key="1">
    <citation type="journal article" date="2019" name="Int. J. Syst. Evol. Microbiol.">
        <title>The Global Catalogue of Microorganisms (GCM) 10K type strain sequencing project: providing services to taxonomists for standard genome sequencing and annotation.</title>
        <authorList>
            <consortium name="The Broad Institute Genomics Platform"/>
            <consortium name="The Broad Institute Genome Sequencing Center for Infectious Disease"/>
            <person name="Wu L."/>
            <person name="Ma J."/>
        </authorList>
    </citation>
    <scope>NUCLEOTIDE SEQUENCE [LARGE SCALE GENOMIC DNA]</scope>
    <source>
        <strain evidence="2 3">JCM 14307</strain>
    </source>
</reference>
<keyword evidence="1" id="KW-0812">Transmembrane</keyword>
<keyword evidence="3" id="KW-1185">Reference proteome</keyword>
<dbReference type="EMBL" id="BAAANF010000005">
    <property type="protein sequence ID" value="GAA1675389.1"/>
    <property type="molecule type" value="Genomic_DNA"/>
</dbReference>
<dbReference type="RefSeq" id="WP_344148020.1">
    <property type="nucleotide sequence ID" value="NZ_BAAANF010000005.1"/>
</dbReference>
<gene>
    <name evidence="2" type="ORF">GCM10009745_18110</name>
</gene>
<evidence type="ECO:0000313" key="3">
    <source>
        <dbReference type="Proteomes" id="UP001500280"/>
    </source>
</evidence>
<keyword evidence="1" id="KW-0472">Membrane</keyword>
<sequence>MDDERVVGAELERLAANDPLSPIDPQAMLTRGRRSRRTRRLLSGGGGIAAIAVIALGASALNGQTAATPEPQIASPRTTTADPDFTAVPGVPRGEDGAGAKLALAEVNRRCALRNPGVERPVRPAAPNLQSGTTVQYDLRRGDHAANCTIPGGDRPSAALVEAARKDPVPKTVADQLRNCSVHFWTDLRNWKVLTSDLQPGLASALVAKSPSGRSIVTCILEITPYEGPQLSADSRILRTANTGRNTFSQVFTTIPGGQHGCSPTTHDKCKGWLYTQTGRMPSNVARVRIEPIAGGKHDITVTDGWFALAWLSSDPQARPDAKATAYDKNGKVLQVLGG</sequence>
<keyword evidence="1" id="KW-1133">Transmembrane helix</keyword>
<comment type="caution">
    <text evidence="2">The sequence shown here is derived from an EMBL/GenBank/DDBJ whole genome shotgun (WGS) entry which is preliminary data.</text>
</comment>
<evidence type="ECO:0000313" key="2">
    <source>
        <dbReference type="EMBL" id="GAA1675389.1"/>
    </source>
</evidence>
<name>A0ABN2GR30_9ACTN</name>
<organism evidence="2 3">
    <name type="scientific">Kribbella yunnanensis</name>
    <dbReference type="NCBI Taxonomy" id="190194"/>
    <lineage>
        <taxon>Bacteria</taxon>
        <taxon>Bacillati</taxon>
        <taxon>Actinomycetota</taxon>
        <taxon>Actinomycetes</taxon>
        <taxon>Propionibacteriales</taxon>
        <taxon>Kribbellaceae</taxon>
        <taxon>Kribbella</taxon>
    </lineage>
</organism>
<evidence type="ECO:0000256" key="1">
    <source>
        <dbReference type="SAM" id="Phobius"/>
    </source>
</evidence>
<proteinExistence type="predicted"/>